<dbReference type="InterPro" id="IPR008332">
    <property type="entry name" value="MethylG_MeTrfase_N"/>
</dbReference>
<comment type="caution">
    <text evidence="5">The sequence shown here is derived from an EMBL/GenBank/DDBJ whole genome shotgun (WGS) entry which is preliminary data.</text>
</comment>
<dbReference type="InterPro" id="IPR023546">
    <property type="entry name" value="MGMT"/>
</dbReference>
<feature type="active site" description="Nucleophile; methyl group acceptor" evidence="2">
    <location>
        <position position="132"/>
    </location>
</feature>
<evidence type="ECO:0000256" key="1">
    <source>
        <dbReference type="ARBA" id="ARBA00022763"/>
    </source>
</evidence>
<dbReference type="Gene3D" id="1.10.10.10">
    <property type="entry name" value="Winged helix-like DNA-binding domain superfamily/Winged helix DNA-binding domain"/>
    <property type="match status" value="1"/>
</dbReference>
<dbReference type="InterPro" id="IPR036217">
    <property type="entry name" value="MethylDNA_cys_MeTrfase_DNAb"/>
</dbReference>
<dbReference type="InterPro" id="IPR014048">
    <property type="entry name" value="MethylDNA_cys_MeTrfase_DNA-bd"/>
</dbReference>
<evidence type="ECO:0000313" key="5">
    <source>
        <dbReference type="EMBL" id="GAA2738148.1"/>
    </source>
</evidence>
<keyword evidence="2" id="KW-0808">Transferase</keyword>
<dbReference type="NCBIfam" id="TIGR00589">
    <property type="entry name" value="ogt"/>
    <property type="match status" value="1"/>
</dbReference>
<keyword evidence="2" id="KW-0234">DNA repair</keyword>
<dbReference type="InterPro" id="IPR036388">
    <property type="entry name" value="WH-like_DNA-bd_sf"/>
</dbReference>
<name>A0ABP6HAC7_9ACTN</name>
<dbReference type="HAMAP" id="MF_00772">
    <property type="entry name" value="OGT"/>
    <property type="match status" value="1"/>
</dbReference>
<keyword evidence="6" id="KW-1185">Reference proteome</keyword>
<evidence type="ECO:0000256" key="2">
    <source>
        <dbReference type="HAMAP-Rule" id="MF_00772"/>
    </source>
</evidence>
<accession>A0ABP6HAC7</accession>
<dbReference type="Gene3D" id="3.30.160.70">
    <property type="entry name" value="Methylated DNA-protein cysteine methyltransferase domain"/>
    <property type="match status" value="1"/>
</dbReference>
<feature type="domain" description="Methylguanine DNA methyltransferase ribonuclease-like" evidence="4">
    <location>
        <begin position="3"/>
        <end position="74"/>
    </location>
</feature>
<dbReference type="SUPFAM" id="SSF53155">
    <property type="entry name" value="Methylated DNA-protein cysteine methyltransferase domain"/>
    <property type="match status" value="1"/>
</dbReference>
<dbReference type="EC" id="2.1.1.63" evidence="2"/>
<evidence type="ECO:0000259" key="3">
    <source>
        <dbReference type="Pfam" id="PF01035"/>
    </source>
</evidence>
<feature type="domain" description="Methylated-DNA-[protein]-cysteine S-methyltransferase DNA binding" evidence="3">
    <location>
        <begin position="80"/>
        <end position="160"/>
    </location>
</feature>
<dbReference type="PANTHER" id="PTHR10815">
    <property type="entry name" value="METHYLATED-DNA--PROTEIN-CYSTEINE METHYLTRANSFERASE"/>
    <property type="match status" value="1"/>
</dbReference>
<comment type="catalytic activity">
    <reaction evidence="2">
        <text>a 6-O-methyl-2'-deoxyguanosine in DNA + L-cysteinyl-[protein] = S-methyl-L-cysteinyl-[protein] + a 2'-deoxyguanosine in DNA</text>
        <dbReference type="Rhea" id="RHEA:24000"/>
        <dbReference type="Rhea" id="RHEA-COMP:10131"/>
        <dbReference type="Rhea" id="RHEA-COMP:10132"/>
        <dbReference type="Rhea" id="RHEA-COMP:11367"/>
        <dbReference type="Rhea" id="RHEA-COMP:11368"/>
        <dbReference type="ChEBI" id="CHEBI:29950"/>
        <dbReference type="ChEBI" id="CHEBI:82612"/>
        <dbReference type="ChEBI" id="CHEBI:85445"/>
        <dbReference type="ChEBI" id="CHEBI:85448"/>
        <dbReference type="EC" id="2.1.1.63"/>
    </reaction>
</comment>
<keyword evidence="1 2" id="KW-0227">DNA damage</keyword>
<gene>
    <name evidence="5" type="ORF">GCM10010439_71030</name>
</gene>
<comment type="similarity">
    <text evidence="2">Belongs to the MGMT family.</text>
</comment>
<reference evidence="6" key="1">
    <citation type="journal article" date="2019" name="Int. J. Syst. Evol. Microbiol.">
        <title>The Global Catalogue of Microorganisms (GCM) 10K type strain sequencing project: providing services to taxonomists for standard genome sequencing and annotation.</title>
        <authorList>
            <consortium name="The Broad Institute Genomics Platform"/>
            <consortium name="The Broad Institute Genome Sequencing Center for Infectious Disease"/>
            <person name="Wu L."/>
            <person name="Ma J."/>
        </authorList>
    </citation>
    <scope>NUCLEOTIDE SEQUENCE [LARGE SCALE GENOMIC DNA]</scope>
    <source>
        <strain evidence="6">JCM 8201</strain>
    </source>
</reference>
<dbReference type="EMBL" id="BAAATZ010000037">
    <property type="protein sequence ID" value="GAA2738148.1"/>
    <property type="molecule type" value="Genomic_DNA"/>
</dbReference>
<comment type="miscellaneous">
    <text evidence="2">This enzyme catalyzes only one turnover and therefore is not strictly catalytic. According to one definition, an enzyme is a biocatalyst that acts repeatedly and over many reaction cycles.</text>
</comment>
<dbReference type="Proteomes" id="UP001501842">
    <property type="component" value="Unassembled WGS sequence"/>
</dbReference>
<sequence>MTLYTTIPSPLGTLLLTGVRTETGLALSSLSLPGQRNAPVRADTWRHAPADFTEAASQLDAYFSGDLKEFDLAFTTTGTPFQRQVWAALEALPYGTTTTYGELNAALGGTPARARAIGAANGANPLLIVRPCHRVIGSTGSLTGYAGGLPAKKALLTLEGFLPAPLPRL</sequence>
<dbReference type="PANTHER" id="PTHR10815:SF5">
    <property type="entry name" value="METHYLATED-DNA--PROTEIN-CYSTEINE METHYLTRANSFERASE"/>
    <property type="match status" value="1"/>
</dbReference>
<comment type="subcellular location">
    <subcellularLocation>
        <location evidence="2">Cytoplasm</location>
    </subcellularLocation>
</comment>
<comment type="function">
    <text evidence="2">Involved in the cellular defense against the biological effects of O6-methylguanine (O6-MeG) and O4-methylthymine (O4-MeT) in DNA. Repairs the methylated nucleobase in DNA by stoichiometrically transferring the methyl group to a cysteine residue in the enzyme. This is a suicide reaction: the enzyme is irreversibly inactivated.</text>
</comment>
<organism evidence="5 6">
    <name type="scientific">Actinocorallia aurantiaca</name>
    <dbReference type="NCBI Taxonomy" id="46204"/>
    <lineage>
        <taxon>Bacteria</taxon>
        <taxon>Bacillati</taxon>
        <taxon>Actinomycetota</taxon>
        <taxon>Actinomycetes</taxon>
        <taxon>Streptosporangiales</taxon>
        <taxon>Thermomonosporaceae</taxon>
        <taxon>Actinocorallia</taxon>
    </lineage>
</organism>
<dbReference type="RefSeq" id="WP_344457743.1">
    <property type="nucleotide sequence ID" value="NZ_BAAATZ010000037.1"/>
</dbReference>
<proteinExistence type="inferred from homology"/>
<evidence type="ECO:0000313" key="6">
    <source>
        <dbReference type="Proteomes" id="UP001501842"/>
    </source>
</evidence>
<dbReference type="Pfam" id="PF02870">
    <property type="entry name" value="Methyltransf_1N"/>
    <property type="match status" value="1"/>
</dbReference>
<evidence type="ECO:0000259" key="4">
    <source>
        <dbReference type="Pfam" id="PF02870"/>
    </source>
</evidence>
<dbReference type="CDD" id="cd06445">
    <property type="entry name" value="ATase"/>
    <property type="match status" value="1"/>
</dbReference>
<dbReference type="Pfam" id="PF01035">
    <property type="entry name" value="DNA_binding_1"/>
    <property type="match status" value="1"/>
</dbReference>
<dbReference type="InterPro" id="IPR036631">
    <property type="entry name" value="MGMT_N_sf"/>
</dbReference>
<comment type="catalytic activity">
    <reaction evidence="2">
        <text>a 4-O-methyl-thymidine in DNA + L-cysteinyl-[protein] = a thymidine in DNA + S-methyl-L-cysteinyl-[protein]</text>
        <dbReference type="Rhea" id="RHEA:53428"/>
        <dbReference type="Rhea" id="RHEA-COMP:10131"/>
        <dbReference type="Rhea" id="RHEA-COMP:10132"/>
        <dbReference type="Rhea" id="RHEA-COMP:13555"/>
        <dbReference type="Rhea" id="RHEA-COMP:13556"/>
        <dbReference type="ChEBI" id="CHEBI:29950"/>
        <dbReference type="ChEBI" id="CHEBI:82612"/>
        <dbReference type="ChEBI" id="CHEBI:137386"/>
        <dbReference type="ChEBI" id="CHEBI:137387"/>
        <dbReference type="EC" id="2.1.1.63"/>
    </reaction>
</comment>
<dbReference type="SUPFAM" id="SSF46767">
    <property type="entry name" value="Methylated DNA-protein cysteine methyltransferase, C-terminal domain"/>
    <property type="match status" value="1"/>
</dbReference>
<keyword evidence="2" id="KW-0489">Methyltransferase</keyword>
<keyword evidence="2" id="KW-0963">Cytoplasm</keyword>
<protein>
    <recommendedName>
        <fullName evidence="2">Methylated-DNA--protein-cysteine methyltransferase</fullName>
        <ecNumber evidence="2">2.1.1.63</ecNumber>
    </recommendedName>
    <alternativeName>
        <fullName evidence="2">6-O-methylguanine-DNA methyltransferase</fullName>
        <shortName evidence="2">MGMT</shortName>
    </alternativeName>
    <alternativeName>
        <fullName evidence="2">O-6-methylguanine-DNA-alkyltransferase</fullName>
    </alternativeName>
</protein>